<evidence type="ECO:0000313" key="1">
    <source>
        <dbReference type="EMBL" id="OSX66719.1"/>
    </source>
</evidence>
<dbReference type="PANTHER" id="PTHR34862:SF1">
    <property type="entry name" value="SPARK DOMAIN-CONTAINING PROTEIN"/>
    <property type="match status" value="1"/>
</dbReference>
<accession>A0A1X6NDK4</accession>
<dbReference type="EMBL" id="KZ110592">
    <property type="protein sequence ID" value="OSX66719.1"/>
    <property type="molecule type" value="Genomic_DNA"/>
</dbReference>
<organism evidence="1 2">
    <name type="scientific">Postia placenta MAD-698-R-SB12</name>
    <dbReference type="NCBI Taxonomy" id="670580"/>
    <lineage>
        <taxon>Eukaryota</taxon>
        <taxon>Fungi</taxon>
        <taxon>Dikarya</taxon>
        <taxon>Basidiomycota</taxon>
        <taxon>Agaricomycotina</taxon>
        <taxon>Agaricomycetes</taxon>
        <taxon>Polyporales</taxon>
        <taxon>Adustoporiaceae</taxon>
        <taxon>Rhodonia</taxon>
    </lineage>
</organism>
<dbReference type="AlphaFoldDB" id="A0A1X6NDK4"/>
<gene>
    <name evidence="1" type="ORF">POSPLADRAFT_1132212</name>
</gene>
<keyword evidence="2" id="KW-1185">Reference proteome</keyword>
<dbReference type="RefSeq" id="XP_024343513.1">
    <property type="nucleotide sequence ID" value="XM_024484187.1"/>
</dbReference>
<evidence type="ECO:0000313" key="2">
    <source>
        <dbReference type="Proteomes" id="UP000194127"/>
    </source>
</evidence>
<dbReference type="PANTHER" id="PTHR34862">
    <property type="entry name" value="SPARK DOMAIN-CONTAINING PROTEIN"/>
    <property type="match status" value="1"/>
</dbReference>
<name>A0A1X6NDK4_9APHY</name>
<dbReference type="OrthoDB" id="2536450at2759"/>
<dbReference type="Proteomes" id="UP000194127">
    <property type="component" value="Unassembled WGS sequence"/>
</dbReference>
<reference evidence="1 2" key="1">
    <citation type="submission" date="2017-04" db="EMBL/GenBank/DDBJ databases">
        <title>Genome Sequence of the Model Brown-Rot Fungus Postia placenta SB12.</title>
        <authorList>
            <consortium name="DOE Joint Genome Institute"/>
            <person name="Gaskell J."/>
            <person name="Kersten P."/>
            <person name="Larrondo L.F."/>
            <person name="Canessa P."/>
            <person name="Martinez D."/>
            <person name="Hibbett D."/>
            <person name="Schmoll M."/>
            <person name="Kubicek C.P."/>
            <person name="Martinez A.T."/>
            <person name="Yadav J."/>
            <person name="Master E."/>
            <person name="Magnuson J.K."/>
            <person name="James T."/>
            <person name="Yaver D."/>
            <person name="Berka R."/>
            <person name="Labutti K."/>
            <person name="Lipzen A."/>
            <person name="Aerts A."/>
            <person name="Barry K."/>
            <person name="Henrissat B."/>
            <person name="Blanchette R."/>
            <person name="Grigoriev I."/>
            <person name="Cullen D."/>
        </authorList>
    </citation>
    <scope>NUCLEOTIDE SEQUENCE [LARGE SCALE GENOMIC DNA]</scope>
    <source>
        <strain evidence="1 2">MAD-698-R-SB12</strain>
    </source>
</reference>
<proteinExistence type="predicted"/>
<sequence length="247" mass="24071">SLSSQCQQTLASVVTSSEAKCLDAQALIGLVVAGTNSSVVGPLNNWLTGMCAAPACTNATLASVVGNVTAGCASDLAAYGIASGDASELTSIVQTAYPTARKAACLSDTANNHTLCVTETLTNAQAITGTLTLSKLASLVSQVAAGGSAPALPSNVTCTSCTQAMYDTVDAAFPGALTGGANNTVAAQCGSNFTSAAMPSSITQTANNAVESTAAAGAAALGVSVHPALSVAFPALLLVSSAFVVFA</sequence>
<protein>
    <submittedName>
        <fullName evidence="1">Uncharacterized protein</fullName>
    </submittedName>
</protein>
<dbReference type="GeneID" id="36329136"/>
<feature type="non-terminal residue" evidence="1">
    <location>
        <position position="1"/>
    </location>
</feature>